<keyword evidence="1" id="KW-0175">Coiled coil</keyword>
<dbReference type="Gene3D" id="1.10.260.40">
    <property type="entry name" value="lambda repressor-like DNA-binding domains"/>
    <property type="match status" value="1"/>
</dbReference>
<keyword evidence="4" id="KW-1185">Reference proteome</keyword>
<feature type="coiled-coil region" evidence="1">
    <location>
        <begin position="89"/>
        <end position="116"/>
    </location>
</feature>
<name>A0A022PHC1_9GAMM</name>
<comment type="caution">
    <text evidence="3">The sequence shown here is derived from an EMBL/GenBank/DDBJ whole genome shotgun (WGS) entry which is preliminary data.</text>
</comment>
<evidence type="ECO:0000313" key="4">
    <source>
        <dbReference type="Proteomes" id="UP000023464"/>
    </source>
</evidence>
<dbReference type="GO" id="GO:0003677">
    <property type="term" value="F:DNA binding"/>
    <property type="evidence" value="ECO:0007669"/>
    <property type="project" value="InterPro"/>
</dbReference>
<dbReference type="SUPFAM" id="SSF47413">
    <property type="entry name" value="lambda repressor-like DNA-binding domains"/>
    <property type="match status" value="1"/>
</dbReference>
<evidence type="ECO:0000313" key="3">
    <source>
        <dbReference type="EMBL" id="EYU13910.1"/>
    </source>
</evidence>
<dbReference type="AlphaFoldDB" id="A0A022PHC1"/>
<reference evidence="3 4" key="1">
    <citation type="submission" date="2014-03" db="EMBL/GenBank/DDBJ databases">
        <title>Draft Genome of Photorhabdus luminescens BA1, an Egyptian Isolate.</title>
        <authorList>
            <person name="Ghazal S."/>
            <person name="Hurst S.G.IV."/>
            <person name="Morris K."/>
            <person name="Thomas K."/>
            <person name="Tisa L.S."/>
        </authorList>
    </citation>
    <scope>NUCLEOTIDE SEQUENCE [LARGE SCALE GENOMIC DNA]</scope>
    <source>
        <strain evidence="3 4">BA1</strain>
    </source>
</reference>
<sequence>MKPKRLIAARKEQNLSQQELGKALGIIDSVQARKKIGRYETGSISPTYETACQIAKILNVPECYFYIDDDFFAKQVLMLYKNNISSDPIIALKERNQEYKQALKDIKHTINSLKDL</sequence>
<dbReference type="PROSITE" id="PS50943">
    <property type="entry name" value="HTH_CROC1"/>
    <property type="match status" value="1"/>
</dbReference>
<accession>A0A022PHC1</accession>
<feature type="domain" description="HTH cro/C1-type" evidence="2">
    <location>
        <begin position="6"/>
        <end position="65"/>
    </location>
</feature>
<dbReference type="InterPro" id="IPR001387">
    <property type="entry name" value="Cro/C1-type_HTH"/>
</dbReference>
<protein>
    <submittedName>
        <fullName evidence="3">Putative transcriptional regulator</fullName>
    </submittedName>
</protein>
<organism evidence="3 4">
    <name type="scientific">Photorhabdus aegyptia</name>
    <dbReference type="NCBI Taxonomy" id="2805098"/>
    <lineage>
        <taxon>Bacteria</taxon>
        <taxon>Pseudomonadati</taxon>
        <taxon>Pseudomonadota</taxon>
        <taxon>Gammaproteobacteria</taxon>
        <taxon>Enterobacterales</taxon>
        <taxon>Morganellaceae</taxon>
        <taxon>Photorhabdus</taxon>
    </lineage>
</organism>
<evidence type="ECO:0000256" key="1">
    <source>
        <dbReference type="SAM" id="Coils"/>
    </source>
</evidence>
<proteinExistence type="predicted"/>
<gene>
    <name evidence="3" type="ORF">BA1DRAFT_03595</name>
</gene>
<dbReference type="Pfam" id="PF01381">
    <property type="entry name" value="HTH_3"/>
    <property type="match status" value="1"/>
</dbReference>
<dbReference type="EMBL" id="JFGV01000065">
    <property type="protein sequence ID" value="EYU13910.1"/>
    <property type="molecule type" value="Genomic_DNA"/>
</dbReference>
<evidence type="ECO:0000259" key="2">
    <source>
        <dbReference type="PROSITE" id="PS50943"/>
    </source>
</evidence>
<dbReference type="SMART" id="SM00530">
    <property type="entry name" value="HTH_XRE"/>
    <property type="match status" value="1"/>
</dbReference>
<dbReference type="InterPro" id="IPR010982">
    <property type="entry name" value="Lambda_DNA-bd_dom_sf"/>
</dbReference>
<dbReference type="CDD" id="cd00093">
    <property type="entry name" value="HTH_XRE"/>
    <property type="match status" value="1"/>
</dbReference>
<dbReference type="Proteomes" id="UP000023464">
    <property type="component" value="Unassembled WGS sequence"/>
</dbReference>